<dbReference type="Proteomes" id="UP000184346">
    <property type="component" value="Unassembled WGS sequence"/>
</dbReference>
<sequence length="323" mass="37237">MGYLGYAEEALLATCAWVPPNVSPGSLSNGLFVLINKNRVLMSSLEKIPRSPTGETVHPALYDPELRWAMRRARWVYTLREGFEARIVKPLEDRLFARWLHQARLAGQVEAMGLPYRSVEAYLGKQLELQVDPNALVHQISIPRSFPVKSARNAALNQFIWKGDWDWTRFDFRVGHRYRFISDLWRHRDDPAQSESYRKLMQRIEAGKPFRSHHKGILLNTPNRVLAYLDVYLGYMHDMQRHGFDRELGKDRLAVAIDRDGHVVKLNRGLHRLAMAQVLELEQVPVYVRAVHAEWWQRVTAGERGEAALARVTAALKTCRPVA</sequence>
<name>A0A1M5ENB0_9GAMM</name>
<evidence type="ECO:0000313" key="2">
    <source>
        <dbReference type="Proteomes" id="UP000184346"/>
    </source>
</evidence>
<dbReference type="STRING" id="1121942.SAMN02745148_03570"/>
<protein>
    <submittedName>
        <fullName evidence="1">Uncharacterized protein</fullName>
    </submittedName>
</protein>
<evidence type="ECO:0000313" key="1">
    <source>
        <dbReference type="EMBL" id="SHF80512.1"/>
    </source>
</evidence>
<reference evidence="1 2" key="1">
    <citation type="submission" date="2016-11" db="EMBL/GenBank/DDBJ databases">
        <authorList>
            <person name="Jaros S."/>
            <person name="Januszkiewicz K."/>
            <person name="Wedrychowicz H."/>
        </authorList>
    </citation>
    <scope>NUCLEOTIDE SEQUENCE [LARGE SCALE GENOMIC DNA]</scope>
    <source>
        <strain evidence="1 2">DSM 19980</strain>
    </source>
</reference>
<keyword evidence="2" id="KW-1185">Reference proteome</keyword>
<dbReference type="AlphaFoldDB" id="A0A1M5ENB0"/>
<accession>A0A1M5ENB0</accession>
<organism evidence="1 2">
    <name type="scientific">Modicisalibacter ilicicola DSM 19980</name>
    <dbReference type="NCBI Taxonomy" id="1121942"/>
    <lineage>
        <taxon>Bacteria</taxon>
        <taxon>Pseudomonadati</taxon>
        <taxon>Pseudomonadota</taxon>
        <taxon>Gammaproteobacteria</taxon>
        <taxon>Oceanospirillales</taxon>
        <taxon>Halomonadaceae</taxon>
        <taxon>Modicisalibacter</taxon>
    </lineage>
</organism>
<dbReference type="EMBL" id="FQUJ01000024">
    <property type="protein sequence ID" value="SHF80512.1"/>
    <property type="molecule type" value="Genomic_DNA"/>
</dbReference>
<gene>
    <name evidence="1" type="ORF">SAMN02745148_03570</name>
</gene>
<proteinExistence type="predicted"/>